<proteinExistence type="predicted"/>
<sequence length="62" mass="7322">TMPNMSTLYDEIVVIFVSDDQGATAKMFERTPFLVRRGHILRALDWLKRNNPLKVLRCHHRL</sequence>
<evidence type="ECO:0000259" key="1">
    <source>
        <dbReference type="Pfam" id="PF20209"/>
    </source>
</evidence>
<organism evidence="2 3">
    <name type="scientific">Mycena pura</name>
    <dbReference type="NCBI Taxonomy" id="153505"/>
    <lineage>
        <taxon>Eukaryota</taxon>
        <taxon>Fungi</taxon>
        <taxon>Dikarya</taxon>
        <taxon>Basidiomycota</taxon>
        <taxon>Agaricomycotina</taxon>
        <taxon>Agaricomycetes</taxon>
        <taxon>Agaricomycetidae</taxon>
        <taxon>Agaricales</taxon>
        <taxon>Marasmiineae</taxon>
        <taxon>Mycenaceae</taxon>
        <taxon>Mycena</taxon>
    </lineage>
</organism>
<feature type="domain" description="DUF6570" evidence="1">
    <location>
        <begin position="3"/>
        <end position="53"/>
    </location>
</feature>
<comment type="caution">
    <text evidence="2">The sequence shown here is derived from an EMBL/GenBank/DDBJ whole genome shotgun (WGS) entry which is preliminary data.</text>
</comment>
<dbReference type="AlphaFoldDB" id="A0AAD6VJX5"/>
<evidence type="ECO:0000313" key="3">
    <source>
        <dbReference type="Proteomes" id="UP001219525"/>
    </source>
</evidence>
<evidence type="ECO:0000313" key="2">
    <source>
        <dbReference type="EMBL" id="KAJ7215049.1"/>
    </source>
</evidence>
<dbReference type="Proteomes" id="UP001219525">
    <property type="component" value="Unassembled WGS sequence"/>
</dbReference>
<protein>
    <recommendedName>
        <fullName evidence="1">DUF6570 domain-containing protein</fullName>
    </recommendedName>
</protein>
<gene>
    <name evidence="2" type="ORF">GGX14DRAFT_359976</name>
</gene>
<dbReference type="Pfam" id="PF20209">
    <property type="entry name" value="DUF6570"/>
    <property type="match status" value="1"/>
</dbReference>
<keyword evidence="3" id="KW-1185">Reference proteome</keyword>
<reference evidence="2" key="1">
    <citation type="submission" date="2023-03" db="EMBL/GenBank/DDBJ databases">
        <title>Massive genome expansion in bonnet fungi (Mycena s.s.) driven by repeated elements and novel gene families across ecological guilds.</title>
        <authorList>
            <consortium name="Lawrence Berkeley National Laboratory"/>
            <person name="Harder C.B."/>
            <person name="Miyauchi S."/>
            <person name="Viragh M."/>
            <person name="Kuo A."/>
            <person name="Thoen E."/>
            <person name="Andreopoulos B."/>
            <person name="Lu D."/>
            <person name="Skrede I."/>
            <person name="Drula E."/>
            <person name="Henrissat B."/>
            <person name="Morin E."/>
            <person name="Kohler A."/>
            <person name="Barry K."/>
            <person name="LaButti K."/>
            <person name="Morin E."/>
            <person name="Salamov A."/>
            <person name="Lipzen A."/>
            <person name="Mereny Z."/>
            <person name="Hegedus B."/>
            <person name="Baldrian P."/>
            <person name="Stursova M."/>
            <person name="Weitz H."/>
            <person name="Taylor A."/>
            <person name="Grigoriev I.V."/>
            <person name="Nagy L.G."/>
            <person name="Martin F."/>
            <person name="Kauserud H."/>
        </authorList>
    </citation>
    <scope>NUCLEOTIDE SEQUENCE</scope>
    <source>
        <strain evidence="2">9144</strain>
    </source>
</reference>
<accession>A0AAD6VJX5</accession>
<dbReference type="InterPro" id="IPR046700">
    <property type="entry name" value="DUF6570"/>
</dbReference>
<dbReference type="EMBL" id="JARJCW010000018">
    <property type="protein sequence ID" value="KAJ7215049.1"/>
    <property type="molecule type" value="Genomic_DNA"/>
</dbReference>
<name>A0AAD6VJX5_9AGAR</name>
<feature type="non-terminal residue" evidence="2">
    <location>
        <position position="1"/>
    </location>
</feature>